<dbReference type="InterPro" id="IPR000182">
    <property type="entry name" value="GNAT_dom"/>
</dbReference>
<reference evidence="2 3" key="1">
    <citation type="submission" date="2015-01" db="EMBL/GenBank/DDBJ databases">
        <title>The Genome Sequence of Fonsecaea multimorphosa CBS 102226.</title>
        <authorList>
            <consortium name="The Broad Institute Genomics Platform"/>
            <person name="Cuomo C."/>
            <person name="de Hoog S."/>
            <person name="Gorbushina A."/>
            <person name="Stielow B."/>
            <person name="Teixiera M."/>
            <person name="Abouelleil A."/>
            <person name="Chapman S.B."/>
            <person name="Priest M."/>
            <person name="Young S.K."/>
            <person name="Wortman J."/>
            <person name="Nusbaum C."/>
            <person name="Birren B."/>
        </authorList>
    </citation>
    <scope>NUCLEOTIDE SEQUENCE [LARGE SCALE GENOMIC DNA]</scope>
    <source>
        <strain evidence="2 3">CBS 102226</strain>
    </source>
</reference>
<evidence type="ECO:0000259" key="1">
    <source>
        <dbReference type="PROSITE" id="PS51186"/>
    </source>
</evidence>
<dbReference type="VEuPathDB" id="FungiDB:Z520_03678"/>
<evidence type="ECO:0000313" key="3">
    <source>
        <dbReference type="Proteomes" id="UP000053411"/>
    </source>
</evidence>
<protein>
    <recommendedName>
        <fullName evidence="1">N-acetyltransferase domain-containing protein</fullName>
    </recommendedName>
</protein>
<dbReference type="RefSeq" id="XP_016635134.1">
    <property type="nucleotide sequence ID" value="XM_016774188.1"/>
</dbReference>
<accession>A0A0D2IVD1</accession>
<name>A0A0D2IVD1_9EURO</name>
<feature type="domain" description="N-acetyltransferase" evidence="1">
    <location>
        <begin position="18"/>
        <end position="182"/>
    </location>
</feature>
<gene>
    <name evidence="2" type="ORF">Z520_03678</name>
</gene>
<dbReference type="InterPro" id="IPR016181">
    <property type="entry name" value="Acyl_CoA_acyltransferase"/>
</dbReference>
<dbReference type="EMBL" id="KN848066">
    <property type="protein sequence ID" value="KIY01012.1"/>
    <property type="molecule type" value="Genomic_DNA"/>
</dbReference>
<dbReference type="InterPro" id="IPR051531">
    <property type="entry name" value="N-acetyltransferase"/>
</dbReference>
<dbReference type="STRING" id="1442371.A0A0D2IVD1"/>
<dbReference type="PANTHER" id="PTHR43792:SF1">
    <property type="entry name" value="N-ACETYLTRANSFERASE DOMAIN-CONTAINING PROTEIN"/>
    <property type="match status" value="1"/>
</dbReference>
<dbReference type="GeneID" id="27709424"/>
<dbReference type="PROSITE" id="PS51186">
    <property type="entry name" value="GNAT"/>
    <property type="match status" value="1"/>
</dbReference>
<keyword evidence="3" id="KW-1185">Reference proteome</keyword>
<dbReference type="GO" id="GO:0016747">
    <property type="term" value="F:acyltransferase activity, transferring groups other than amino-acyl groups"/>
    <property type="evidence" value="ECO:0007669"/>
    <property type="project" value="InterPro"/>
</dbReference>
<dbReference type="Gene3D" id="3.40.630.30">
    <property type="match status" value="1"/>
</dbReference>
<proteinExistence type="predicted"/>
<dbReference type="AlphaFoldDB" id="A0A0D2IVD1"/>
<sequence>MATVSHVEGRVEISTTRLLLRGARATSDEEAALYEAFSDPEVTKYMGSEPHTCLTSTAKWLSTMVDSPQNGVTDFIITLTTSTPGPPVTVGKIGIWRDQEIGFFLARKYWGQGIAQEALNALIPYLFGEERMNEITADVDPDNESCIGLLKKVGFVVYGFRKRTYKVGEKWFDSQYMILRRETWQWTRRTHDAAMSAKSAHVNDERSLTWSLG</sequence>
<dbReference type="Proteomes" id="UP000053411">
    <property type="component" value="Unassembled WGS sequence"/>
</dbReference>
<dbReference type="Pfam" id="PF13302">
    <property type="entry name" value="Acetyltransf_3"/>
    <property type="match status" value="1"/>
</dbReference>
<dbReference type="OrthoDB" id="630895at2759"/>
<evidence type="ECO:0000313" key="2">
    <source>
        <dbReference type="EMBL" id="KIY01012.1"/>
    </source>
</evidence>
<dbReference type="SUPFAM" id="SSF55729">
    <property type="entry name" value="Acyl-CoA N-acyltransferases (Nat)"/>
    <property type="match status" value="1"/>
</dbReference>
<dbReference type="PANTHER" id="PTHR43792">
    <property type="entry name" value="GNAT FAMILY, PUTATIVE (AFU_ORTHOLOGUE AFUA_3G00765)-RELATED-RELATED"/>
    <property type="match status" value="1"/>
</dbReference>
<organism evidence="2 3">
    <name type="scientific">Fonsecaea multimorphosa CBS 102226</name>
    <dbReference type="NCBI Taxonomy" id="1442371"/>
    <lineage>
        <taxon>Eukaryota</taxon>
        <taxon>Fungi</taxon>
        <taxon>Dikarya</taxon>
        <taxon>Ascomycota</taxon>
        <taxon>Pezizomycotina</taxon>
        <taxon>Eurotiomycetes</taxon>
        <taxon>Chaetothyriomycetidae</taxon>
        <taxon>Chaetothyriales</taxon>
        <taxon>Herpotrichiellaceae</taxon>
        <taxon>Fonsecaea</taxon>
    </lineage>
</organism>